<dbReference type="AlphaFoldDB" id="A0A0L8FZX4"/>
<feature type="compositionally biased region" description="Basic residues" evidence="1">
    <location>
        <begin position="158"/>
        <end position="168"/>
    </location>
</feature>
<reference evidence="2" key="1">
    <citation type="submission" date="2015-07" db="EMBL/GenBank/DDBJ databases">
        <title>MeaNS - Measles Nucleotide Surveillance Program.</title>
        <authorList>
            <person name="Tran T."/>
            <person name="Druce J."/>
        </authorList>
    </citation>
    <scope>NUCLEOTIDE SEQUENCE</scope>
    <source>
        <strain evidence="2">UCB-OBI-ISO-001</strain>
        <tissue evidence="2">Gonad</tissue>
    </source>
</reference>
<feature type="compositionally biased region" description="Polar residues" evidence="1">
    <location>
        <begin position="389"/>
        <end position="421"/>
    </location>
</feature>
<feature type="region of interest" description="Disordered" evidence="1">
    <location>
        <begin position="157"/>
        <end position="448"/>
    </location>
</feature>
<gene>
    <name evidence="2" type="ORF">OCBIM_22003085mg</name>
</gene>
<name>A0A0L8FZX4_OCTBM</name>
<sequence>MSGRLLNRSAKSSRFSKRPVAKREFKFTSPTKKTSLDKRKTQDDPKAENSAQKSNENVFDLPPPIWASSPRDTPYGKDKSKAQKKYLEISCIEPVSVRTAKNLKRIEESHFAPIATPKQNITKSNAKIKVPLLTKWKQNKTTSVASIRRLQNSGKEVIKKKNRSKNRVVKSYQETNISHHSNKSLHKENNSKQLSKKEKSNVWDQIIRASKSQQAKIQSTSSRNTRSSPSVLSEPSRRKSKSLIQTEPNTDLPVSDQDTNKKQTSVRDTVSERGSIKRKLQKLKSSEDYLSNPPKSRKQSIEAACSSQSSNNYSGSTNKTKSSKANSKRQKSDITPSRNNSGAKPKQQSGSRLGQRSHSLPKDDLSSPNVTRTKQSPSKKKSLSKGSEHSTNQKKANVSKAQNVSKPNSFHENPKSSNHNIKGSKSSQLSKFSVSHASRESVSKNSKKNLLRRSSLTVFNLSSDEEVEKIVKGKNVSNIPKKKPTGRSAESSASGKKKTYSKNKISSSSLQKSNQSKDHSSSKLNAEKYANILSYLSTQNKQQISNRTDKTFESIATGITHELHEQMDQKDAEKQFSYGISELSSLHISHITSCSENEDDSKLNDSDQKLNEANKCLQYIMFPGDSDNNISLNNPVPIKLNVLGNKNSMKRTAKSLSELDVILDVVDHSIEMVLRQITDVDKKLVISRMRNFVKEKISTDIKRQLQFIQLQNTLYQKSLQIQGRQKKYFELKVANNRLNSDLNEATKTKVEDPEEMFTEFCKKFSEFKRVNGISTS</sequence>
<dbReference type="OrthoDB" id="10407388at2759"/>
<dbReference type="EMBL" id="KQ424877">
    <property type="protein sequence ID" value="KOF70321.1"/>
    <property type="molecule type" value="Genomic_DNA"/>
</dbReference>
<feature type="compositionally biased region" description="Low complexity" evidence="1">
    <location>
        <begin position="502"/>
        <end position="514"/>
    </location>
</feature>
<evidence type="ECO:0000256" key="1">
    <source>
        <dbReference type="SAM" id="MobiDB-lite"/>
    </source>
</evidence>
<dbReference type="KEGG" id="obi:106880062"/>
<organism evidence="2">
    <name type="scientific">Octopus bimaculoides</name>
    <name type="common">California two-spotted octopus</name>
    <dbReference type="NCBI Taxonomy" id="37653"/>
    <lineage>
        <taxon>Eukaryota</taxon>
        <taxon>Metazoa</taxon>
        <taxon>Spiralia</taxon>
        <taxon>Lophotrochozoa</taxon>
        <taxon>Mollusca</taxon>
        <taxon>Cephalopoda</taxon>
        <taxon>Coleoidea</taxon>
        <taxon>Octopodiformes</taxon>
        <taxon>Octopoda</taxon>
        <taxon>Incirrata</taxon>
        <taxon>Octopodidae</taxon>
        <taxon>Octopus</taxon>
    </lineage>
</organism>
<dbReference type="OMA" id="LMESAVC"/>
<feature type="compositionally biased region" description="Low complexity" evidence="1">
    <location>
        <begin position="423"/>
        <end position="435"/>
    </location>
</feature>
<feature type="region of interest" description="Disordered" evidence="1">
    <location>
        <begin position="477"/>
        <end position="523"/>
    </location>
</feature>
<feature type="compositionally biased region" description="Low complexity" evidence="1">
    <location>
        <begin position="219"/>
        <end position="233"/>
    </location>
</feature>
<feature type="compositionally biased region" description="Polar residues" evidence="1">
    <location>
        <begin position="333"/>
        <end position="358"/>
    </location>
</feature>
<evidence type="ECO:0000313" key="2">
    <source>
        <dbReference type="EMBL" id="KOF70321.1"/>
    </source>
</evidence>
<feature type="region of interest" description="Disordered" evidence="1">
    <location>
        <begin position="1"/>
        <end position="80"/>
    </location>
</feature>
<feature type="compositionally biased region" description="Basic and acidic residues" evidence="1">
    <location>
        <begin position="185"/>
        <end position="201"/>
    </location>
</feature>
<accession>A0A0L8FZX4</accession>
<feature type="compositionally biased region" description="Basic and acidic residues" evidence="1">
    <location>
        <begin position="34"/>
        <end position="47"/>
    </location>
</feature>
<proteinExistence type="predicted"/>
<protein>
    <submittedName>
        <fullName evidence="2">Uncharacterized protein</fullName>
    </submittedName>
</protein>
<feature type="compositionally biased region" description="Low complexity" evidence="1">
    <location>
        <begin position="306"/>
        <end position="325"/>
    </location>
</feature>